<dbReference type="HOGENOM" id="CLU_960691_0_0_1"/>
<accession>T1F7T4</accession>
<reference evidence="2" key="3">
    <citation type="submission" date="2015-06" db="UniProtKB">
        <authorList>
            <consortium name="EnsemblMetazoa"/>
        </authorList>
    </citation>
    <scope>IDENTIFICATION</scope>
</reference>
<dbReference type="InterPro" id="IPR011011">
    <property type="entry name" value="Znf_FYVE_PHD"/>
</dbReference>
<dbReference type="EMBL" id="KB096716">
    <property type="protein sequence ID" value="ESO02797.1"/>
    <property type="molecule type" value="Genomic_DNA"/>
</dbReference>
<dbReference type="InParanoid" id="T1F7T4"/>
<dbReference type="AlphaFoldDB" id="T1F7T4"/>
<dbReference type="GeneID" id="20204883"/>
<evidence type="ECO:0000313" key="1">
    <source>
        <dbReference type="EMBL" id="ESO02797.1"/>
    </source>
</evidence>
<dbReference type="KEGG" id="hro:HELRODRAFT_174215"/>
<dbReference type="SUPFAM" id="SSF57903">
    <property type="entry name" value="FYVE/PHD zinc finger"/>
    <property type="match status" value="1"/>
</dbReference>
<keyword evidence="3" id="KW-1185">Reference proteome</keyword>
<evidence type="ECO:0008006" key="4">
    <source>
        <dbReference type="Google" id="ProtNLM"/>
    </source>
</evidence>
<dbReference type="Proteomes" id="UP000015101">
    <property type="component" value="Unassembled WGS sequence"/>
</dbReference>
<gene>
    <name evidence="2" type="primary">20204883</name>
    <name evidence="1" type="ORF">HELRODRAFT_174215</name>
</gene>
<dbReference type="EnsemblMetazoa" id="HelroT174215">
    <property type="protein sequence ID" value="HelroP174215"/>
    <property type="gene ID" value="HelroG174215"/>
</dbReference>
<name>T1F7T4_HELRO</name>
<protein>
    <recommendedName>
        <fullName evidence="4">Zinc finger PHD-type domain-containing protein</fullName>
    </recommendedName>
</protein>
<dbReference type="OMA" id="MNAATIE"/>
<dbReference type="EMBL" id="AMQM01004848">
    <property type="status" value="NOT_ANNOTATED_CDS"/>
    <property type="molecule type" value="Genomic_DNA"/>
</dbReference>
<dbReference type="RefSeq" id="XP_009019011.1">
    <property type="nucleotide sequence ID" value="XM_009020763.1"/>
</dbReference>
<proteinExistence type="predicted"/>
<evidence type="ECO:0000313" key="2">
    <source>
        <dbReference type="EnsemblMetazoa" id="HelroP174215"/>
    </source>
</evidence>
<reference evidence="1 3" key="2">
    <citation type="journal article" date="2013" name="Nature">
        <title>Insights into bilaterian evolution from three spiralian genomes.</title>
        <authorList>
            <person name="Simakov O."/>
            <person name="Marletaz F."/>
            <person name="Cho S.J."/>
            <person name="Edsinger-Gonzales E."/>
            <person name="Havlak P."/>
            <person name="Hellsten U."/>
            <person name="Kuo D.H."/>
            <person name="Larsson T."/>
            <person name="Lv J."/>
            <person name="Arendt D."/>
            <person name="Savage R."/>
            <person name="Osoegawa K."/>
            <person name="de Jong P."/>
            <person name="Grimwood J."/>
            <person name="Chapman J.A."/>
            <person name="Shapiro H."/>
            <person name="Aerts A."/>
            <person name="Otillar R.P."/>
            <person name="Terry A.Y."/>
            <person name="Boore J.L."/>
            <person name="Grigoriev I.V."/>
            <person name="Lindberg D.R."/>
            <person name="Seaver E.C."/>
            <person name="Weisblat D.A."/>
            <person name="Putnam N.H."/>
            <person name="Rokhsar D.S."/>
        </authorList>
    </citation>
    <scope>NUCLEOTIDE SEQUENCE</scope>
</reference>
<reference evidence="3" key="1">
    <citation type="submission" date="2012-12" db="EMBL/GenBank/DDBJ databases">
        <authorList>
            <person name="Hellsten U."/>
            <person name="Grimwood J."/>
            <person name="Chapman J.A."/>
            <person name="Shapiro H."/>
            <person name="Aerts A."/>
            <person name="Otillar R.P."/>
            <person name="Terry A.Y."/>
            <person name="Boore J.L."/>
            <person name="Simakov O."/>
            <person name="Marletaz F."/>
            <person name="Cho S.-J."/>
            <person name="Edsinger-Gonzales E."/>
            <person name="Havlak P."/>
            <person name="Kuo D.-H."/>
            <person name="Larsson T."/>
            <person name="Lv J."/>
            <person name="Arendt D."/>
            <person name="Savage R."/>
            <person name="Osoegawa K."/>
            <person name="de Jong P."/>
            <person name="Lindberg D.R."/>
            <person name="Seaver E.C."/>
            <person name="Weisblat D.A."/>
            <person name="Putnam N.H."/>
            <person name="Grigoriev I.V."/>
            <person name="Rokhsar D.S."/>
        </authorList>
    </citation>
    <scope>NUCLEOTIDE SEQUENCE</scope>
</reference>
<sequence length="290" mass="32613">MPGKATKEKCMHCNKVAAAKELLACKVCSQCCHFKCIGITDASYKELNAIEGCFWCCETCVAVLNSGIFEALFDKIKIIDDKLNKMKEDTKNLHHNRKFIKSAKKINPANTARPLYSGVLQKDVKAVYGANKVCELRAAPKPVEKSVLYLGRMSPDIDDAQILNYLKKNGISAIKIYPVINKNIENILAKSFKIIIKKTDYSKIISDPMLWPEGTVIRDWIFNQSDSQTNKSQNNNLFKTTDTNPNVLLTNKTPSSKEVVEQIVQSEDLSSDQQLNDISERFEKIAITNN</sequence>
<organism evidence="2 3">
    <name type="scientific">Helobdella robusta</name>
    <name type="common">Californian leech</name>
    <dbReference type="NCBI Taxonomy" id="6412"/>
    <lineage>
        <taxon>Eukaryota</taxon>
        <taxon>Metazoa</taxon>
        <taxon>Spiralia</taxon>
        <taxon>Lophotrochozoa</taxon>
        <taxon>Annelida</taxon>
        <taxon>Clitellata</taxon>
        <taxon>Hirudinea</taxon>
        <taxon>Rhynchobdellida</taxon>
        <taxon>Glossiphoniidae</taxon>
        <taxon>Helobdella</taxon>
    </lineage>
</organism>
<dbReference type="CTD" id="20204883"/>
<evidence type="ECO:0000313" key="3">
    <source>
        <dbReference type="Proteomes" id="UP000015101"/>
    </source>
</evidence>